<proteinExistence type="predicted"/>
<feature type="signal peptide" evidence="1">
    <location>
        <begin position="1"/>
        <end position="21"/>
    </location>
</feature>
<evidence type="ECO:0000313" key="3">
    <source>
        <dbReference type="Proteomes" id="UP000758155"/>
    </source>
</evidence>
<gene>
    <name evidence="2" type="ORF">E8E12_005522</name>
</gene>
<evidence type="ECO:0008006" key="4">
    <source>
        <dbReference type="Google" id="ProtNLM"/>
    </source>
</evidence>
<comment type="caution">
    <text evidence="2">The sequence shown here is derived from an EMBL/GenBank/DDBJ whole genome shotgun (WGS) entry which is preliminary data.</text>
</comment>
<keyword evidence="1" id="KW-0732">Signal</keyword>
<protein>
    <recommendedName>
        <fullName evidence="4">Malate dehydrogenase</fullName>
    </recommendedName>
</protein>
<evidence type="ECO:0000256" key="1">
    <source>
        <dbReference type="SAM" id="SignalP"/>
    </source>
</evidence>
<dbReference type="InterPro" id="IPR021851">
    <property type="entry name" value="DUF3455"/>
</dbReference>
<organism evidence="2 3">
    <name type="scientific">Didymella heteroderae</name>
    <dbReference type="NCBI Taxonomy" id="1769908"/>
    <lineage>
        <taxon>Eukaryota</taxon>
        <taxon>Fungi</taxon>
        <taxon>Dikarya</taxon>
        <taxon>Ascomycota</taxon>
        <taxon>Pezizomycotina</taxon>
        <taxon>Dothideomycetes</taxon>
        <taxon>Pleosporomycetidae</taxon>
        <taxon>Pleosporales</taxon>
        <taxon>Pleosporineae</taxon>
        <taxon>Didymellaceae</taxon>
        <taxon>Didymella</taxon>
    </lineage>
</organism>
<dbReference type="AlphaFoldDB" id="A0A9P4WTF4"/>
<sequence length="248" mass="26325">MRFTLAAAASALIIFTESVSGLALPGKKVYTPSDNVKNLAKLQALMPKSALPAPDGLQLKYVLLGIGTQNYTCLTGDDNAAPGTTGATAQLYDIGTHLSTDPFARWTIPSISPLALSLSTAPVRFTQNLQSLGYEHMVGHHFFSGASPVFALDQLTSPYPMTILAKVNETDAPTTSCPGTGKEGAIKWLLLKDTKSLSQGGIDTVYRIETAGGNKPATCKGQKQTFEVKYSAQYWIFGPKGTGYDVSA</sequence>
<feature type="chain" id="PRO_5040426708" description="Malate dehydrogenase" evidence="1">
    <location>
        <begin position="22"/>
        <end position="248"/>
    </location>
</feature>
<name>A0A9P4WTF4_9PLEO</name>
<dbReference type="Proteomes" id="UP000758155">
    <property type="component" value="Unassembled WGS sequence"/>
</dbReference>
<dbReference type="PANTHER" id="PTHR35567">
    <property type="entry name" value="MALATE DEHYDROGENASE (AFU_ORTHOLOGUE AFUA_2G13800)"/>
    <property type="match status" value="1"/>
</dbReference>
<dbReference type="PANTHER" id="PTHR35567:SF1">
    <property type="entry name" value="CONSERVED FUNGAL PROTEIN (AFU_ORTHOLOGUE AFUA_1G14230)"/>
    <property type="match status" value="1"/>
</dbReference>
<accession>A0A9P4WTF4</accession>
<reference evidence="2" key="1">
    <citation type="submission" date="2019-04" db="EMBL/GenBank/DDBJ databases">
        <title>Sequencing of skin fungus with MAO and IRED activity.</title>
        <authorList>
            <person name="Marsaioli A.J."/>
            <person name="Bonatto J.M.C."/>
            <person name="Reis Junior O."/>
        </authorList>
    </citation>
    <scope>NUCLEOTIDE SEQUENCE</scope>
    <source>
        <strain evidence="2">28M1</strain>
    </source>
</reference>
<dbReference type="Pfam" id="PF11937">
    <property type="entry name" value="DUF3455"/>
    <property type="match status" value="1"/>
</dbReference>
<evidence type="ECO:0000313" key="2">
    <source>
        <dbReference type="EMBL" id="KAF3041316.1"/>
    </source>
</evidence>
<keyword evidence="3" id="KW-1185">Reference proteome</keyword>
<dbReference type="OrthoDB" id="1859733at2759"/>
<dbReference type="EMBL" id="SWKV01000021">
    <property type="protein sequence ID" value="KAF3041316.1"/>
    <property type="molecule type" value="Genomic_DNA"/>
</dbReference>